<dbReference type="SUPFAM" id="SSF47616">
    <property type="entry name" value="GST C-terminal domain-like"/>
    <property type="match status" value="1"/>
</dbReference>
<protein>
    <submittedName>
        <fullName evidence="3">Glutathione S-transferase family protein</fullName>
    </submittedName>
</protein>
<reference evidence="3" key="1">
    <citation type="submission" date="2021-01" db="EMBL/GenBank/DDBJ databases">
        <title>Ramlibacter sp. strain AW1 16S ribosomal RNA gene Genome sequencing and assembly.</title>
        <authorList>
            <person name="Kang M."/>
        </authorList>
    </citation>
    <scope>NUCLEOTIDE SEQUENCE</scope>
    <source>
        <strain evidence="3">AW1</strain>
    </source>
</reference>
<proteinExistence type="predicted"/>
<dbReference type="SFLD" id="SFLDG01150">
    <property type="entry name" value="Main.1:_Beta-like"/>
    <property type="match status" value="1"/>
</dbReference>
<keyword evidence="4" id="KW-1185">Reference proteome</keyword>
<evidence type="ECO:0000313" key="3">
    <source>
        <dbReference type="EMBL" id="MBL0421227.1"/>
    </source>
</evidence>
<dbReference type="InterPro" id="IPR036282">
    <property type="entry name" value="Glutathione-S-Trfase_C_sf"/>
</dbReference>
<evidence type="ECO:0000313" key="4">
    <source>
        <dbReference type="Proteomes" id="UP000613011"/>
    </source>
</evidence>
<dbReference type="InterPro" id="IPR036249">
    <property type="entry name" value="Thioredoxin-like_sf"/>
</dbReference>
<name>A0A936ZHX7_9BURK</name>
<dbReference type="CDD" id="cd03057">
    <property type="entry name" value="GST_N_Beta"/>
    <property type="match status" value="1"/>
</dbReference>
<dbReference type="Pfam" id="PF02798">
    <property type="entry name" value="GST_N"/>
    <property type="match status" value="1"/>
</dbReference>
<comment type="caution">
    <text evidence="3">The sequence shown here is derived from an EMBL/GenBank/DDBJ whole genome shotgun (WGS) entry which is preliminary data.</text>
</comment>
<evidence type="ECO:0000259" key="2">
    <source>
        <dbReference type="PROSITE" id="PS50405"/>
    </source>
</evidence>
<dbReference type="Gene3D" id="3.40.30.10">
    <property type="entry name" value="Glutaredoxin"/>
    <property type="match status" value="1"/>
</dbReference>
<dbReference type="Gene3D" id="1.20.1050.10">
    <property type="match status" value="1"/>
</dbReference>
<sequence length="219" mass="24497">MSMKLYYAPGACSFVPHVLLELIGEPFEPVMVKLHKGEQNEPAYRAVNPRGQVPVLVDGGETITQILAIVGYLNDRFPQHAFLPTEPLPRARVMERLAWLNNTVHTTFTHVFMPYKFVDEPEAQRQVKAFNVNVYRGLLQDLEDFATRVIGQGEPWLGGARVGPLDAYALTVLRWGGLGGIDPTGFPTLWTQANKLAVHPAAARAIERERLQLNLYRPG</sequence>
<dbReference type="PROSITE" id="PS50405">
    <property type="entry name" value="GST_CTER"/>
    <property type="match status" value="1"/>
</dbReference>
<dbReference type="SFLD" id="SFLDG00358">
    <property type="entry name" value="Main_(cytGST)"/>
    <property type="match status" value="1"/>
</dbReference>
<feature type="domain" description="GST C-terminal" evidence="2">
    <location>
        <begin position="86"/>
        <end position="219"/>
    </location>
</feature>
<dbReference type="SFLD" id="SFLDS00019">
    <property type="entry name" value="Glutathione_Transferase_(cytos"/>
    <property type="match status" value="1"/>
</dbReference>
<dbReference type="SUPFAM" id="SSF52833">
    <property type="entry name" value="Thioredoxin-like"/>
    <property type="match status" value="1"/>
</dbReference>
<dbReference type="InterPro" id="IPR004045">
    <property type="entry name" value="Glutathione_S-Trfase_N"/>
</dbReference>
<dbReference type="PANTHER" id="PTHR44051">
    <property type="entry name" value="GLUTATHIONE S-TRANSFERASE-RELATED"/>
    <property type="match status" value="1"/>
</dbReference>
<accession>A0A936ZHX7</accession>
<organism evidence="3 4">
    <name type="scientific">Ramlibacter aurantiacus</name>
    <dbReference type="NCBI Taxonomy" id="2801330"/>
    <lineage>
        <taxon>Bacteria</taxon>
        <taxon>Pseudomonadati</taxon>
        <taxon>Pseudomonadota</taxon>
        <taxon>Betaproteobacteria</taxon>
        <taxon>Burkholderiales</taxon>
        <taxon>Comamonadaceae</taxon>
        <taxon>Ramlibacter</taxon>
    </lineage>
</organism>
<dbReference type="AlphaFoldDB" id="A0A936ZHX7"/>
<dbReference type="InterPro" id="IPR010987">
    <property type="entry name" value="Glutathione-S-Trfase_C-like"/>
</dbReference>
<dbReference type="PROSITE" id="PS50404">
    <property type="entry name" value="GST_NTER"/>
    <property type="match status" value="1"/>
</dbReference>
<evidence type="ECO:0000259" key="1">
    <source>
        <dbReference type="PROSITE" id="PS50404"/>
    </source>
</evidence>
<dbReference type="PANTHER" id="PTHR44051:SF8">
    <property type="entry name" value="GLUTATHIONE S-TRANSFERASE GSTA"/>
    <property type="match status" value="1"/>
</dbReference>
<dbReference type="InterPro" id="IPR040079">
    <property type="entry name" value="Glutathione_S-Trfase"/>
</dbReference>
<feature type="domain" description="GST N-terminal" evidence="1">
    <location>
        <begin position="1"/>
        <end position="81"/>
    </location>
</feature>
<gene>
    <name evidence="3" type="ORF">JI739_12785</name>
</gene>
<dbReference type="Proteomes" id="UP000613011">
    <property type="component" value="Unassembled WGS sequence"/>
</dbReference>
<dbReference type="EMBL" id="JAEQNA010000004">
    <property type="protein sequence ID" value="MBL0421227.1"/>
    <property type="molecule type" value="Genomic_DNA"/>
</dbReference>